<keyword evidence="2" id="KW-1185">Reference proteome</keyword>
<accession>A0AAN9LRV5</accession>
<organism evidence="1 2">
    <name type="scientific">Canavalia gladiata</name>
    <name type="common">Sword bean</name>
    <name type="synonym">Dolichos gladiatus</name>
    <dbReference type="NCBI Taxonomy" id="3824"/>
    <lineage>
        <taxon>Eukaryota</taxon>
        <taxon>Viridiplantae</taxon>
        <taxon>Streptophyta</taxon>
        <taxon>Embryophyta</taxon>
        <taxon>Tracheophyta</taxon>
        <taxon>Spermatophyta</taxon>
        <taxon>Magnoliopsida</taxon>
        <taxon>eudicotyledons</taxon>
        <taxon>Gunneridae</taxon>
        <taxon>Pentapetalae</taxon>
        <taxon>rosids</taxon>
        <taxon>fabids</taxon>
        <taxon>Fabales</taxon>
        <taxon>Fabaceae</taxon>
        <taxon>Papilionoideae</taxon>
        <taxon>50 kb inversion clade</taxon>
        <taxon>NPAAA clade</taxon>
        <taxon>indigoferoid/millettioid clade</taxon>
        <taxon>Phaseoleae</taxon>
        <taxon>Canavalia</taxon>
    </lineage>
</organism>
<evidence type="ECO:0000313" key="1">
    <source>
        <dbReference type="EMBL" id="KAK7339103.1"/>
    </source>
</evidence>
<evidence type="ECO:0000313" key="2">
    <source>
        <dbReference type="Proteomes" id="UP001367508"/>
    </source>
</evidence>
<dbReference type="EMBL" id="JAYMYQ010000004">
    <property type="protein sequence ID" value="KAK7339103.1"/>
    <property type="molecule type" value="Genomic_DNA"/>
</dbReference>
<proteinExistence type="predicted"/>
<protein>
    <submittedName>
        <fullName evidence="1">Uncharacterized protein</fullName>
    </submittedName>
</protein>
<name>A0AAN9LRV5_CANGL</name>
<dbReference type="AlphaFoldDB" id="A0AAN9LRV5"/>
<sequence>MKSELEEQNCDLRKIFLWRNGKGKSAPCGVRTPDLKLLGIGNTTVPTLKLMVIAPLFHMEGPKLKPVTLAYSDIFNIDSDALWGAFTVIEIRVVEVMGRLSHLQEFYNEDTYQYVQMHGMDVALSRLISEPLLPSRNRQNTALSLPMYSTSLRHRDIGLC</sequence>
<comment type="caution">
    <text evidence="1">The sequence shown here is derived from an EMBL/GenBank/DDBJ whole genome shotgun (WGS) entry which is preliminary data.</text>
</comment>
<gene>
    <name evidence="1" type="ORF">VNO77_19747</name>
</gene>
<reference evidence="1 2" key="1">
    <citation type="submission" date="2024-01" db="EMBL/GenBank/DDBJ databases">
        <title>The genomes of 5 underutilized Papilionoideae crops provide insights into root nodulation and disease resistanc.</title>
        <authorList>
            <person name="Jiang F."/>
        </authorList>
    </citation>
    <scope>NUCLEOTIDE SEQUENCE [LARGE SCALE GENOMIC DNA]</scope>
    <source>
        <strain evidence="1">LVBAO_FW01</strain>
        <tissue evidence="1">Leaves</tissue>
    </source>
</reference>
<dbReference type="Proteomes" id="UP001367508">
    <property type="component" value="Unassembled WGS sequence"/>
</dbReference>